<gene>
    <name evidence="6" type="ORF">TRP8649_01681</name>
</gene>
<dbReference type="InterPro" id="IPR006094">
    <property type="entry name" value="Oxid_FAD_bind_N"/>
</dbReference>
<dbReference type="InterPro" id="IPR016171">
    <property type="entry name" value="Vanillyl_alc_oxidase_C-sub2"/>
</dbReference>
<dbReference type="GO" id="GO:0016491">
    <property type="term" value="F:oxidoreductase activity"/>
    <property type="evidence" value="ECO:0007669"/>
    <property type="project" value="UniProtKB-KW"/>
</dbReference>
<dbReference type="Gene3D" id="3.30.70.2190">
    <property type="match status" value="1"/>
</dbReference>
<dbReference type="FunFam" id="1.10.45.10:FF:000001">
    <property type="entry name" value="D-lactate dehydrogenase mitochondrial"/>
    <property type="match status" value="1"/>
</dbReference>
<comment type="cofactor">
    <cofactor evidence="1">
        <name>FAD</name>
        <dbReference type="ChEBI" id="CHEBI:57692"/>
    </cofactor>
</comment>
<dbReference type="EMBL" id="FXXP01000001">
    <property type="protein sequence ID" value="SMX27575.1"/>
    <property type="molecule type" value="Genomic_DNA"/>
</dbReference>
<accession>A0A238JAX7</accession>
<keyword evidence="4" id="KW-0274">FAD</keyword>
<sequence length="491" mass="52667">MHSSFVYLYLQDLKNKDAPVTLSPFDDTSANALAKLLPPDTLRPTSPHHLEEPRGRWQGRSTHVALPRNTQEVATVVTFCAQNNIGLIPYGGGTGLVGGQVASDGPAPLLLSLERMTAIRATYPLENAMIVEAGAILADVQSAAEDQNRLFPLSLASEGSARIGGLLACNAGGTNVLRYGNARDLVLGLEAVLPDGQIWNGLKRLRKDNTGYDLRHLLLGSEGTLGVITAASLKLFPRPAAQGTALLEVTSPKAALDLLAIARNQLGDCVTGFELMHRTGFDFLTETLPDIRQPWPMPPEWSVLLEISLPRGLDPLDCLTTLLSDAIDKNLVSDGLLAQSQSQAADFWSLREHIPLANRAISAISSHDISLPLSAIPEFIALAGSMLSALGDIRINCFGHLGDGNLHYNVFPALGRDRADYDALRDQIITTVHDLVEAMDGSFSAEHGIGRLKTADLERYGDPTKIAAMRAIKSALDPNGIMNPGAVLRPL</sequence>
<keyword evidence="7" id="KW-1185">Reference proteome</keyword>
<reference evidence="7" key="1">
    <citation type="submission" date="2017-05" db="EMBL/GenBank/DDBJ databases">
        <authorList>
            <person name="Rodrigo-Torres L."/>
            <person name="Arahal R. D."/>
            <person name="Lucena T."/>
        </authorList>
    </citation>
    <scope>NUCLEOTIDE SEQUENCE [LARGE SCALE GENOMIC DNA]</scope>
    <source>
        <strain evidence="7">CECT 8649</strain>
    </source>
</reference>
<dbReference type="PROSITE" id="PS51387">
    <property type="entry name" value="FAD_PCMH"/>
    <property type="match status" value="1"/>
</dbReference>
<dbReference type="GO" id="GO:0022904">
    <property type="term" value="P:respiratory electron transport chain"/>
    <property type="evidence" value="ECO:0007669"/>
    <property type="project" value="TreeGrafter"/>
</dbReference>
<evidence type="ECO:0000313" key="6">
    <source>
        <dbReference type="EMBL" id="SMX27575.1"/>
    </source>
</evidence>
<evidence type="ECO:0000256" key="3">
    <source>
        <dbReference type="ARBA" id="ARBA00022630"/>
    </source>
</evidence>
<dbReference type="Pfam" id="PF01565">
    <property type="entry name" value="FAD_binding_4"/>
    <property type="match status" value="1"/>
</dbReference>
<evidence type="ECO:0000313" key="7">
    <source>
        <dbReference type="Proteomes" id="UP000225972"/>
    </source>
</evidence>
<dbReference type="InterPro" id="IPR016166">
    <property type="entry name" value="FAD-bd_PCMH"/>
</dbReference>
<dbReference type="Gene3D" id="3.30.70.2740">
    <property type="match status" value="1"/>
</dbReference>
<dbReference type="EC" id="1.-.-.-" evidence="6"/>
<dbReference type="InterPro" id="IPR004113">
    <property type="entry name" value="FAD-bd_oxidored_4_C"/>
</dbReference>
<dbReference type="InterPro" id="IPR016167">
    <property type="entry name" value="FAD-bd_PCMH_sub1"/>
</dbReference>
<keyword evidence="6" id="KW-0560">Oxidoreductase</keyword>
<dbReference type="SUPFAM" id="SSF56176">
    <property type="entry name" value="FAD-binding/transporter-associated domain-like"/>
    <property type="match status" value="1"/>
</dbReference>
<organism evidence="6 7">
    <name type="scientific">Pelagimonas phthalicica</name>
    <dbReference type="NCBI Taxonomy" id="1037362"/>
    <lineage>
        <taxon>Bacteria</taxon>
        <taxon>Pseudomonadati</taxon>
        <taxon>Pseudomonadota</taxon>
        <taxon>Alphaproteobacteria</taxon>
        <taxon>Rhodobacterales</taxon>
        <taxon>Roseobacteraceae</taxon>
        <taxon>Pelagimonas</taxon>
    </lineage>
</organism>
<dbReference type="Proteomes" id="UP000225972">
    <property type="component" value="Unassembled WGS sequence"/>
</dbReference>
<dbReference type="PANTHER" id="PTHR43716">
    <property type="entry name" value="D-2-HYDROXYGLUTARATE DEHYDROGENASE, MITOCHONDRIAL"/>
    <property type="match status" value="1"/>
</dbReference>
<proteinExistence type="inferred from homology"/>
<evidence type="ECO:0000259" key="5">
    <source>
        <dbReference type="PROSITE" id="PS51387"/>
    </source>
</evidence>
<dbReference type="AlphaFoldDB" id="A0A238JAX7"/>
<evidence type="ECO:0000256" key="4">
    <source>
        <dbReference type="ARBA" id="ARBA00022827"/>
    </source>
</evidence>
<dbReference type="Gene3D" id="1.10.45.10">
    <property type="entry name" value="Vanillyl-alcohol Oxidase, Chain A, domain 4"/>
    <property type="match status" value="1"/>
</dbReference>
<dbReference type="Pfam" id="PF02913">
    <property type="entry name" value="FAD-oxidase_C"/>
    <property type="match status" value="1"/>
</dbReference>
<name>A0A238JAX7_9RHOB</name>
<dbReference type="InterPro" id="IPR051264">
    <property type="entry name" value="FAD-oxidored/transferase_4"/>
</dbReference>
<protein>
    <submittedName>
        <fullName evidence="6">Putative FAD-linked oxidoreductase</fullName>
        <ecNumber evidence="6">1.-.-.-</ecNumber>
    </submittedName>
</protein>
<keyword evidence="3" id="KW-0285">Flavoprotein</keyword>
<dbReference type="InterPro" id="IPR016169">
    <property type="entry name" value="FAD-bd_PCMH_sub2"/>
</dbReference>
<comment type="similarity">
    <text evidence="2">Belongs to the FAD-binding oxidoreductase/transferase type 4 family.</text>
</comment>
<dbReference type="GO" id="GO:0071949">
    <property type="term" value="F:FAD binding"/>
    <property type="evidence" value="ECO:0007669"/>
    <property type="project" value="InterPro"/>
</dbReference>
<evidence type="ECO:0000256" key="1">
    <source>
        <dbReference type="ARBA" id="ARBA00001974"/>
    </source>
</evidence>
<feature type="domain" description="FAD-binding PCMH-type" evidence="5">
    <location>
        <begin position="57"/>
        <end position="238"/>
    </location>
</feature>
<dbReference type="Gene3D" id="3.30.43.10">
    <property type="entry name" value="Uridine Diphospho-n-acetylenolpyruvylglucosamine Reductase, domain 2"/>
    <property type="match status" value="1"/>
</dbReference>
<dbReference type="Gene3D" id="3.30.465.10">
    <property type="match status" value="1"/>
</dbReference>
<evidence type="ECO:0000256" key="2">
    <source>
        <dbReference type="ARBA" id="ARBA00008000"/>
    </source>
</evidence>
<dbReference type="InterPro" id="IPR036318">
    <property type="entry name" value="FAD-bd_PCMH-like_sf"/>
</dbReference>
<dbReference type="PANTHER" id="PTHR43716:SF2">
    <property type="entry name" value="BLL6224 PROTEIN"/>
    <property type="match status" value="1"/>
</dbReference>
<dbReference type="SUPFAM" id="SSF55103">
    <property type="entry name" value="FAD-linked oxidases, C-terminal domain"/>
    <property type="match status" value="1"/>
</dbReference>
<dbReference type="InterPro" id="IPR016164">
    <property type="entry name" value="FAD-linked_Oxase-like_C"/>
</dbReference>